<keyword evidence="7" id="KW-0472">Membrane</keyword>
<protein>
    <recommendedName>
        <fullName evidence="2">histidine kinase</fullName>
        <ecNumber evidence="2">2.7.13.3</ecNumber>
    </recommendedName>
</protein>
<dbReference type="SMART" id="SM00387">
    <property type="entry name" value="HATPase_c"/>
    <property type="match status" value="1"/>
</dbReference>
<evidence type="ECO:0000256" key="3">
    <source>
        <dbReference type="ARBA" id="ARBA00022553"/>
    </source>
</evidence>
<feature type="compositionally biased region" description="Basic and acidic residues" evidence="8">
    <location>
        <begin position="754"/>
        <end position="770"/>
    </location>
</feature>
<dbReference type="Pfam" id="PF08376">
    <property type="entry name" value="NIT"/>
    <property type="match status" value="1"/>
</dbReference>
<dbReference type="InterPro" id="IPR050428">
    <property type="entry name" value="TCS_sensor_his_kinase"/>
</dbReference>
<sequence>MRIRNARLRTKIVALLLSLTALWMFAAWVTLREGVNLLWVSTMDRVAAPSDPLLVELQRERRLSVTYLADPRQQRRDALLAQRARTDSAKAVVVRAARTGAVRRAADDNADRRIDEMVGLLDGLGQERRSIDMRQMDRRRVIDEYAMVVESVFRLYDSIATLDDDDFATDTRIEIAVNRSWELLSQEDALVAGVLTTGRLGAADQLEIAKLVGARRLNTARALADLERADVQAYKELANNRRLSEVARLEDLLLRSSRPGQPIRMTAEQWRGATEPAVAEMRQSIQRAGDRLVARATPIAVWVVVRLLLAGVLGLFAVIASIVVSITTARALVRQLERLRTAAWELADQRLPAVVERLGRGEDVDVAAEAPELEFGDDEVGQVGQAFNAVQQTAIKVAVEQAELRRGIRDVLLSLARRTQTLVRRQLSLLDVMERRELDPTELEDLFRVDHLATRMRRNAENLIVLSGATPARGWRRSVPMVDVLRAAVAEVEDYTRVNVLPVGGVTLAGRAVGDVTHLLAELVENAVSFSPSYTVVQVGGHMAASGYAIEIEDRGLGMGEEALHKANEQIASSPEFNLSSTARLGLYVVSRLADRYGIRVSLKRSAYGGTTAIILIPREFVIAEGEIDPLFEEISEPAADGVSGPMRESRAEVLRAIGSGGLGDAGSPLPVRGGGHGTATALDARPGPADTTSGGTSAGWRDDGVGVSGGAYGSASDDVGGAGGSAGDPYDRQRPGTARRPEGGEHAGAATGDRQEHGEPGEPRKHETAGGKPMAETTYTPSGLPFRVPQASLAPPLRTDESRTAADQDGEGDVPRSPEEVRKVMGAYQAGTRRGRSDAVRSADDRPASDTPPGGPDDE</sequence>
<feature type="compositionally biased region" description="Basic and acidic residues" evidence="8">
    <location>
        <begin position="814"/>
        <end position="824"/>
    </location>
</feature>
<dbReference type="PANTHER" id="PTHR45436:SF5">
    <property type="entry name" value="SENSOR HISTIDINE KINASE TRCS"/>
    <property type="match status" value="1"/>
</dbReference>
<feature type="compositionally biased region" description="Basic and acidic residues" evidence="8">
    <location>
        <begin position="730"/>
        <end position="746"/>
    </location>
</feature>
<accession>A0ABR7LYI6</accession>
<evidence type="ECO:0000256" key="5">
    <source>
        <dbReference type="ARBA" id="ARBA00022692"/>
    </source>
</evidence>
<feature type="region of interest" description="Disordered" evidence="8">
    <location>
        <begin position="661"/>
        <end position="860"/>
    </location>
</feature>
<dbReference type="Pfam" id="PF02518">
    <property type="entry name" value="HATPase_c"/>
    <property type="match status" value="1"/>
</dbReference>
<organism evidence="11 12">
    <name type="scientific">Actinomadura alba</name>
    <dbReference type="NCBI Taxonomy" id="406431"/>
    <lineage>
        <taxon>Bacteria</taxon>
        <taxon>Bacillati</taxon>
        <taxon>Actinomycetota</taxon>
        <taxon>Actinomycetes</taxon>
        <taxon>Streptosporangiales</taxon>
        <taxon>Thermomonosporaceae</taxon>
        <taxon>Actinomadura</taxon>
    </lineage>
</organism>
<gene>
    <name evidence="11" type="ORF">HKK74_30720</name>
</gene>
<evidence type="ECO:0000256" key="8">
    <source>
        <dbReference type="SAM" id="MobiDB-lite"/>
    </source>
</evidence>
<evidence type="ECO:0000259" key="9">
    <source>
        <dbReference type="PROSITE" id="PS50109"/>
    </source>
</evidence>
<comment type="catalytic activity">
    <reaction evidence="1">
        <text>ATP + protein L-histidine = ADP + protein N-phospho-L-histidine.</text>
        <dbReference type="EC" id="2.7.13.3"/>
    </reaction>
</comment>
<comment type="caution">
    <text evidence="11">The sequence shown here is derived from an EMBL/GenBank/DDBJ whole genome shotgun (WGS) entry which is preliminary data.</text>
</comment>
<evidence type="ECO:0000256" key="6">
    <source>
        <dbReference type="ARBA" id="ARBA00022777"/>
    </source>
</evidence>
<keyword evidence="3" id="KW-0597">Phosphoprotein</keyword>
<dbReference type="PROSITE" id="PS50906">
    <property type="entry name" value="NIT"/>
    <property type="match status" value="1"/>
</dbReference>
<feature type="domain" description="NIT" evidence="10">
    <location>
        <begin position="48"/>
        <end position="299"/>
    </location>
</feature>
<dbReference type="PANTHER" id="PTHR45436">
    <property type="entry name" value="SENSOR HISTIDINE KINASE YKOH"/>
    <property type="match status" value="1"/>
</dbReference>
<evidence type="ECO:0000256" key="7">
    <source>
        <dbReference type="ARBA" id="ARBA00022989"/>
    </source>
</evidence>
<name>A0ABR7LYI6_9ACTN</name>
<feature type="compositionally biased region" description="Basic and acidic residues" evidence="8">
    <location>
        <begin position="836"/>
        <end position="849"/>
    </location>
</feature>
<dbReference type="PROSITE" id="PS50109">
    <property type="entry name" value="HIS_KIN"/>
    <property type="match status" value="1"/>
</dbReference>
<dbReference type="EC" id="2.7.13.3" evidence="2"/>
<keyword evidence="4" id="KW-0808">Transferase</keyword>
<dbReference type="RefSeq" id="WP_187246883.1">
    <property type="nucleotide sequence ID" value="NZ_BAAAOK010000011.1"/>
</dbReference>
<dbReference type="InterPro" id="IPR005467">
    <property type="entry name" value="His_kinase_dom"/>
</dbReference>
<keyword evidence="12" id="KW-1185">Reference proteome</keyword>
<dbReference type="EMBL" id="JABVEC010000032">
    <property type="protein sequence ID" value="MBC6469836.1"/>
    <property type="molecule type" value="Genomic_DNA"/>
</dbReference>
<evidence type="ECO:0000313" key="12">
    <source>
        <dbReference type="Proteomes" id="UP000805614"/>
    </source>
</evidence>
<keyword evidence="5" id="KW-0812">Transmembrane</keyword>
<dbReference type="SUPFAM" id="SSF55874">
    <property type="entry name" value="ATPase domain of HSP90 chaperone/DNA topoisomerase II/histidine kinase"/>
    <property type="match status" value="1"/>
</dbReference>
<keyword evidence="7" id="KW-1133">Transmembrane helix</keyword>
<dbReference type="Gene3D" id="3.30.565.10">
    <property type="entry name" value="Histidine kinase-like ATPase, C-terminal domain"/>
    <property type="match status" value="1"/>
</dbReference>
<feature type="domain" description="Histidine kinase" evidence="9">
    <location>
        <begin position="516"/>
        <end position="621"/>
    </location>
</feature>
<keyword evidence="6" id="KW-0418">Kinase</keyword>
<evidence type="ECO:0000256" key="1">
    <source>
        <dbReference type="ARBA" id="ARBA00000085"/>
    </source>
</evidence>
<evidence type="ECO:0000313" key="11">
    <source>
        <dbReference type="EMBL" id="MBC6469836.1"/>
    </source>
</evidence>
<proteinExistence type="predicted"/>
<dbReference type="Proteomes" id="UP000805614">
    <property type="component" value="Unassembled WGS sequence"/>
</dbReference>
<dbReference type="InterPro" id="IPR010910">
    <property type="entry name" value="Nitrate/nitrite_sensing_bac"/>
</dbReference>
<evidence type="ECO:0000256" key="4">
    <source>
        <dbReference type="ARBA" id="ARBA00022679"/>
    </source>
</evidence>
<dbReference type="InterPro" id="IPR003594">
    <property type="entry name" value="HATPase_dom"/>
</dbReference>
<reference evidence="11 12" key="1">
    <citation type="submission" date="2020-06" db="EMBL/GenBank/DDBJ databases">
        <title>Actinomadura xiongansis sp. nov., isolated from soil of Baiyangdian.</title>
        <authorList>
            <person name="Zhang X."/>
        </authorList>
    </citation>
    <scope>NUCLEOTIDE SEQUENCE [LARGE SCALE GENOMIC DNA]</scope>
    <source>
        <strain evidence="11 12">HBUM206468</strain>
    </source>
</reference>
<dbReference type="Gene3D" id="6.10.340.10">
    <property type="match status" value="1"/>
</dbReference>
<dbReference type="InterPro" id="IPR036890">
    <property type="entry name" value="HATPase_C_sf"/>
</dbReference>
<evidence type="ECO:0000259" key="10">
    <source>
        <dbReference type="PROSITE" id="PS50906"/>
    </source>
</evidence>
<dbReference type="InterPro" id="IPR013587">
    <property type="entry name" value="Nitrate/nitrite_sensing"/>
</dbReference>
<evidence type="ECO:0000256" key="2">
    <source>
        <dbReference type="ARBA" id="ARBA00012438"/>
    </source>
</evidence>